<dbReference type="PANTHER" id="PTHR48098">
    <property type="entry name" value="ENTEROCHELIN ESTERASE-RELATED"/>
    <property type="match status" value="1"/>
</dbReference>
<dbReference type="InterPro" id="IPR029058">
    <property type="entry name" value="AB_hydrolase_fold"/>
</dbReference>
<dbReference type="GO" id="GO:0016787">
    <property type="term" value="F:hydrolase activity"/>
    <property type="evidence" value="ECO:0007669"/>
    <property type="project" value="UniProtKB-KW"/>
</dbReference>
<keyword evidence="1" id="KW-0378">Hydrolase</keyword>
<dbReference type="Pfam" id="PF00756">
    <property type="entry name" value="Esterase"/>
    <property type="match status" value="1"/>
</dbReference>
<organism evidence="1 4">
    <name type="scientific">Lactobacillus selangorensis</name>
    <dbReference type="NCBI Taxonomy" id="81857"/>
    <lineage>
        <taxon>Bacteria</taxon>
        <taxon>Bacillati</taxon>
        <taxon>Bacillota</taxon>
        <taxon>Bacilli</taxon>
        <taxon>Lactobacillales</taxon>
        <taxon>Lactobacillaceae</taxon>
        <taxon>Lactobacillus</taxon>
    </lineage>
</organism>
<evidence type="ECO:0000313" key="2">
    <source>
        <dbReference type="EMBL" id="KRN32910.1"/>
    </source>
</evidence>
<evidence type="ECO:0000313" key="4">
    <source>
        <dbReference type="Proteomes" id="UP000051751"/>
    </source>
</evidence>
<protein>
    <submittedName>
        <fullName evidence="1">Glycoside hydrolase</fullName>
    </submittedName>
</protein>
<dbReference type="EMBL" id="JQAZ01000002">
    <property type="protein sequence ID" value="KRN32910.1"/>
    <property type="molecule type" value="Genomic_DNA"/>
</dbReference>
<dbReference type="STRING" id="81857.IV38_GL000883"/>
<reference evidence="3 4" key="1">
    <citation type="journal article" date="2015" name="Genome Announc.">
        <title>Expanding the biotechnology potential of lactobacilli through comparative genomics of 213 strains and associated genera.</title>
        <authorList>
            <person name="Sun Z."/>
            <person name="Harris H.M."/>
            <person name="McCann A."/>
            <person name="Guo C."/>
            <person name="Argimon S."/>
            <person name="Zhang W."/>
            <person name="Yang X."/>
            <person name="Jeffery I.B."/>
            <person name="Cooney J.C."/>
            <person name="Kagawa T.F."/>
            <person name="Liu W."/>
            <person name="Song Y."/>
            <person name="Salvetti E."/>
            <person name="Wrobel A."/>
            <person name="Rasinkangas P."/>
            <person name="Parkhill J."/>
            <person name="Rea M.C."/>
            <person name="O'Sullivan O."/>
            <person name="Ritari J."/>
            <person name="Douillard F.P."/>
            <person name="Paul Ross R."/>
            <person name="Yang R."/>
            <person name="Briner A.E."/>
            <person name="Felis G.E."/>
            <person name="de Vos W.M."/>
            <person name="Barrangou R."/>
            <person name="Klaenhammer T.R."/>
            <person name="Caufield P.W."/>
            <person name="Cui Y."/>
            <person name="Zhang H."/>
            <person name="O'Toole P.W."/>
        </authorList>
    </citation>
    <scope>NUCLEOTIDE SEQUENCE [LARGE SCALE GENOMIC DNA]</scope>
    <source>
        <strain evidence="1 4">ATCC BAA-66</strain>
        <strain evidence="2 3">DSM 13344</strain>
    </source>
</reference>
<dbReference type="InterPro" id="IPR050583">
    <property type="entry name" value="Mycobacterial_A85_antigen"/>
</dbReference>
<dbReference type="AlphaFoldDB" id="A0A0R2FJA1"/>
<proteinExistence type="predicted"/>
<accession>A0A0R2FJA1</accession>
<evidence type="ECO:0000313" key="1">
    <source>
        <dbReference type="EMBL" id="KRN28680.1"/>
    </source>
</evidence>
<dbReference type="SUPFAM" id="SSF53474">
    <property type="entry name" value="alpha/beta-Hydrolases"/>
    <property type="match status" value="1"/>
</dbReference>
<dbReference type="EMBL" id="JQAT01000002">
    <property type="protein sequence ID" value="KRN28680.1"/>
    <property type="molecule type" value="Genomic_DNA"/>
</dbReference>
<keyword evidence="3" id="KW-1185">Reference proteome</keyword>
<dbReference type="Proteomes" id="UP000051645">
    <property type="component" value="Unassembled WGS sequence"/>
</dbReference>
<name>A0A0R2FJA1_9LACO</name>
<sequence length="334" mass="37557">MAAIIISVSLLLIIGWHFLLKDQFYQPSRTEVSESMNSQTNQGEYVKMPSNYRNMAPKDQQGRVERISYSIPYKGVEYQKQALVYLPAGYSANTTKQYDILYLLHGSTQSVNSFLGDTGTEQKSGFKRLLDHEIAAKKMKPVIVVTPTYYPDRSFVKSDYTQDAPLNLAFAKNELPNDLMPAVEGKYRTYAKNTTRQGLEKSRDHRAFGGFSMGAVTTWYVFENDLDLFKYFMPMSGGSWTVEPMGGGSVPKKTAQKLADAVTKNHFRANDFQIDASVGGADGTQGEIAPQIKQMRQYPQFTAENLSYELDRGGNHDMTSVANQAYNGLQRLFQ</sequence>
<evidence type="ECO:0000313" key="3">
    <source>
        <dbReference type="Proteomes" id="UP000051645"/>
    </source>
</evidence>
<dbReference type="InterPro" id="IPR000801">
    <property type="entry name" value="Esterase-like"/>
</dbReference>
<dbReference type="PATRIC" id="fig|81857.3.peg.885"/>
<comment type="caution">
    <text evidence="1">The sequence shown here is derived from an EMBL/GenBank/DDBJ whole genome shotgun (WGS) entry which is preliminary data.</text>
</comment>
<dbReference type="Proteomes" id="UP000051751">
    <property type="component" value="Unassembled WGS sequence"/>
</dbReference>
<dbReference type="Gene3D" id="3.40.50.1820">
    <property type="entry name" value="alpha/beta hydrolase"/>
    <property type="match status" value="1"/>
</dbReference>
<gene>
    <name evidence="1" type="ORF">IV38_GL000883</name>
    <name evidence="2" type="ORF">IV40_GL000970</name>
</gene>